<name>A0A9W9J683_9EURO</name>
<dbReference type="EMBL" id="JAPQKR010000016">
    <property type="protein sequence ID" value="KAJ5191090.1"/>
    <property type="molecule type" value="Genomic_DNA"/>
</dbReference>
<dbReference type="OrthoDB" id="4324345at2759"/>
<proteinExistence type="predicted"/>
<evidence type="ECO:0000313" key="2">
    <source>
        <dbReference type="Proteomes" id="UP001150904"/>
    </source>
</evidence>
<comment type="caution">
    <text evidence="1">The sequence shown here is derived from an EMBL/GenBank/DDBJ whole genome shotgun (WGS) entry which is preliminary data.</text>
</comment>
<organism evidence="1 2">
    <name type="scientific">Penicillium cinerascens</name>
    <dbReference type="NCBI Taxonomy" id="70096"/>
    <lineage>
        <taxon>Eukaryota</taxon>
        <taxon>Fungi</taxon>
        <taxon>Dikarya</taxon>
        <taxon>Ascomycota</taxon>
        <taxon>Pezizomycotina</taxon>
        <taxon>Eurotiomycetes</taxon>
        <taxon>Eurotiomycetidae</taxon>
        <taxon>Eurotiales</taxon>
        <taxon>Aspergillaceae</taxon>
        <taxon>Penicillium</taxon>
    </lineage>
</organism>
<accession>A0A9W9J683</accession>
<evidence type="ECO:0000313" key="1">
    <source>
        <dbReference type="EMBL" id="KAJ5191090.1"/>
    </source>
</evidence>
<dbReference type="Proteomes" id="UP001150904">
    <property type="component" value="Unassembled WGS sequence"/>
</dbReference>
<reference evidence="1" key="2">
    <citation type="journal article" date="2023" name="IMA Fungus">
        <title>Comparative genomic study of the Penicillium genus elucidates a diverse pangenome and 15 lateral gene transfer events.</title>
        <authorList>
            <person name="Petersen C."/>
            <person name="Sorensen T."/>
            <person name="Nielsen M.R."/>
            <person name="Sondergaard T.E."/>
            <person name="Sorensen J.L."/>
            <person name="Fitzpatrick D.A."/>
            <person name="Frisvad J.C."/>
            <person name="Nielsen K.L."/>
        </authorList>
    </citation>
    <scope>NUCLEOTIDE SEQUENCE</scope>
    <source>
        <strain evidence="1">IBT 15544</strain>
    </source>
</reference>
<dbReference type="RefSeq" id="XP_058304030.1">
    <property type="nucleotide sequence ID" value="XM_058457131.1"/>
</dbReference>
<keyword evidence="2" id="KW-1185">Reference proteome</keyword>
<dbReference type="GeneID" id="83184432"/>
<dbReference type="AlphaFoldDB" id="A0A9W9J683"/>
<reference evidence="1" key="1">
    <citation type="submission" date="2022-12" db="EMBL/GenBank/DDBJ databases">
        <authorList>
            <person name="Petersen C."/>
        </authorList>
    </citation>
    <scope>NUCLEOTIDE SEQUENCE</scope>
    <source>
        <strain evidence="1">IBT 15544</strain>
    </source>
</reference>
<gene>
    <name evidence="1" type="ORF">N7498_010075</name>
</gene>
<sequence length="384" mass="44867">MRVRRQQQPYWLWSHKLREAKLDLILKLLQVSTDDQITAKKAQFYGIQLTPLDFHTGDTSPSVTPCFAPRDDDHILIKKRRWMLEKSTFFRCFLGQGANCQNKTVRQRDGLLRSALITAFKDYRTIATRIRNVVPDLLSIDNDNSLDGLIHHNGEKAKFRLLTAHRLRSKNHRIRQNHQIITISPNEYSDTLPSITELQVLVTMMRQAMVNERKLGHFSDCRMRHWQERMPKYVFPTLVTTIYRGGYVRVIYGYMDDSLKIQYTEPQQVTTENFEPMMERLLQWNMAETQGDPTRVVTLPPILEEEGEDPTVPPTTTPKAMQSNNQQPIHIMHACHKQRYSKPYLYESFTRSGVGRSKFHNCAFNSCALRKPRKSTKTKENIDS</sequence>
<protein>
    <submittedName>
        <fullName evidence="1">Uncharacterized protein</fullName>
    </submittedName>
</protein>